<dbReference type="InterPro" id="IPR001789">
    <property type="entry name" value="Sig_transdc_resp-reg_receiver"/>
</dbReference>
<dbReference type="InterPro" id="IPR011006">
    <property type="entry name" value="CheY-like_superfamily"/>
</dbReference>
<comment type="caution">
    <text evidence="4">The sequence shown here is derived from an EMBL/GenBank/DDBJ whole genome shotgun (WGS) entry which is preliminary data.</text>
</comment>
<accession>A0A225DL31</accession>
<sequence length="51" mass="5584">MAVTARSDTESRRRVHDAGLKPHLVKPVDPRELVAVIKGAWEACYAADALI</sequence>
<protein>
    <recommendedName>
        <fullName evidence="3">Response regulatory domain-containing protein</fullName>
    </recommendedName>
</protein>
<comment type="caution">
    <text evidence="1">Lacks conserved residue(s) required for the propagation of feature annotation.</text>
</comment>
<evidence type="ECO:0000313" key="5">
    <source>
        <dbReference type="Proteomes" id="UP000214646"/>
    </source>
</evidence>
<evidence type="ECO:0000313" key="4">
    <source>
        <dbReference type="EMBL" id="OWK42122.1"/>
    </source>
</evidence>
<dbReference type="AlphaFoldDB" id="A0A225DL31"/>
<feature type="domain" description="Response regulatory" evidence="3">
    <location>
        <begin position="1"/>
        <end position="41"/>
    </location>
</feature>
<feature type="compositionally biased region" description="Basic and acidic residues" evidence="2">
    <location>
        <begin position="7"/>
        <end position="21"/>
    </location>
</feature>
<feature type="region of interest" description="Disordered" evidence="2">
    <location>
        <begin position="1"/>
        <end position="21"/>
    </location>
</feature>
<dbReference type="PROSITE" id="PS50110">
    <property type="entry name" value="RESPONSE_REGULATORY"/>
    <property type="match status" value="1"/>
</dbReference>
<evidence type="ECO:0000256" key="2">
    <source>
        <dbReference type="SAM" id="MobiDB-lite"/>
    </source>
</evidence>
<organism evidence="4 5">
    <name type="scientific">Fimbriiglobus ruber</name>
    <dbReference type="NCBI Taxonomy" id="1908690"/>
    <lineage>
        <taxon>Bacteria</taxon>
        <taxon>Pseudomonadati</taxon>
        <taxon>Planctomycetota</taxon>
        <taxon>Planctomycetia</taxon>
        <taxon>Gemmatales</taxon>
        <taxon>Gemmataceae</taxon>
        <taxon>Fimbriiglobus</taxon>
    </lineage>
</organism>
<dbReference type="EMBL" id="NIDE01000005">
    <property type="protein sequence ID" value="OWK42122.1"/>
    <property type="molecule type" value="Genomic_DNA"/>
</dbReference>
<proteinExistence type="predicted"/>
<reference evidence="5" key="1">
    <citation type="submission" date="2017-06" db="EMBL/GenBank/DDBJ databases">
        <title>Genome analysis of Fimbriiglobus ruber SP5, the first member of the order Planctomycetales with confirmed chitinolytic capability.</title>
        <authorList>
            <person name="Ravin N.V."/>
            <person name="Rakitin A.L."/>
            <person name="Ivanova A.A."/>
            <person name="Beletsky A.V."/>
            <person name="Kulichevskaya I.S."/>
            <person name="Mardanov A.V."/>
            <person name="Dedysh S.N."/>
        </authorList>
    </citation>
    <scope>NUCLEOTIDE SEQUENCE [LARGE SCALE GENOMIC DNA]</scope>
    <source>
        <strain evidence="5">SP5</strain>
    </source>
</reference>
<gene>
    <name evidence="4" type="ORF">FRUB_04200</name>
</gene>
<keyword evidence="5" id="KW-1185">Reference proteome</keyword>
<evidence type="ECO:0000259" key="3">
    <source>
        <dbReference type="PROSITE" id="PS50110"/>
    </source>
</evidence>
<dbReference type="GO" id="GO:0000160">
    <property type="term" value="P:phosphorelay signal transduction system"/>
    <property type="evidence" value="ECO:0007669"/>
    <property type="project" value="InterPro"/>
</dbReference>
<evidence type="ECO:0000256" key="1">
    <source>
        <dbReference type="PROSITE-ProRule" id="PRU00169"/>
    </source>
</evidence>
<dbReference type="Proteomes" id="UP000214646">
    <property type="component" value="Unassembled WGS sequence"/>
</dbReference>
<name>A0A225DL31_9BACT</name>
<dbReference type="SUPFAM" id="SSF52172">
    <property type="entry name" value="CheY-like"/>
    <property type="match status" value="1"/>
</dbReference>
<dbReference type="Gene3D" id="3.40.50.2300">
    <property type="match status" value="1"/>
</dbReference>